<dbReference type="AlphaFoldDB" id="A0AAN1X8M4"/>
<organism evidence="3 4">
    <name type="scientific">Sideroxyarcus emersonii</name>
    <dbReference type="NCBI Taxonomy" id="2764705"/>
    <lineage>
        <taxon>Bacteria</taxon>
        <taxon>Pseudomonadati</taxon>
        <taxon>Pseudomonadota</taxon>
        <taxon>Betaproteobacteria</taxon>
        <taxon>Nitrosomonadales</taxon>
        <taxon>Gallionellaceae</taxon>
        <taxon>Sideroxyarcus</taxon>
    </lineage>
</organism>
<protein>
    <recommendedName>
        <fullName evidence="2">Flagellar hook-length control protein-like C-terminal domain-containing protein</fullName>
    </recommendedName>
</protein>
<accession>A0AAN1X8M4</accession>
<dbReference type="CDD" id="cd17470">
    <property type="entry name" value="T3SS_Flik_C"/>
    <property type="match status" value="1"/>
</dbReference>
<dbReference type="KEGG" id="seme:MIZ01_0512"/>
<evidence type="ECO:0000313" key="3">
    <source>
        <dbReference type="EMBL" id="BCK86746.1"/>
    </source>
</evidence>
<sequence length="362" mass="39607">MLPANLISTLKALSLTDKPLITATPAKGNANPAGQFEIGQKVQGTVQAQVAPSTFNVRVADQLLQMQLPNFIRPGDTLILQVASLQPRLTFTLAASSNPVSTPESLSAASRLLSSLSQQPLERSYVRPIQSAPLWTGERVLPDTTQLANKLHDALSHSGLFYESHQAQWIAGTRPTTQLLQEPQNQLAQAQPKSGHPQPAQQMSAQPQQTALARSMETINNTMPNPTAASGQRNTVAHIPDHLQTLVQQQMNALETHQVLWQGQVWQGQEMRWEVREESQQRNGQHQETGQWTTRIDLDLPHLGSISARLDFNGNALKLSFSAPDAQTRDMLNSSSSQLIAALSERGINVTHSQITPNEHAG</sequence>
<evidence type="ECO:0000256" key="1">
    <source>
        <dbReference type="SAM" id="MobiDB-lite"/>
    </source>
</evidence>
<feature type="domain" description="Flagellar hook-length control protein-like C-terminal" evidence="2">
    <location>
        <begin position="281"/>
        <end position="355"/>
    </location>
</feature>
<evidence type="ECO:0000259" key="2">
    <source>
        <dbReference type="Pfam" id="PF02120"/>
    </source>
</evidence>
<keyword evidence="4" id="KW-1185">Reference proteome</keyword>
<dbReference type="Proteomes" id="UP001320326">
    <property type="component" value="Chromosome"/>
</dbReference>
<dbReference type="RefSeq" id="WP_237247911.1">
    <property type="nucleotide sequence ID" value="NZ_AP023423.1"/>
</dbReference>
<dbReference type="InterPro" id="IPR038610">
    <property type="entry name" value="FliK-like_C_sf"/>
</dbReference>
<evidence type="ECO:0000313" key="4">
    <source>
        <dbReference type="Proteomes" id="UP001320326"/>
    </source>
</evidence>
<dbReference type="EMBL" id="AP023423">
    <property type="protein sequence ID" value="BCK86746.1"/>
    <property type="molecule type" value="Genomic_DNA"/>
</dbReference>
<gene>
    <name evidence="3" type="ORF">MIZ01_0512</name>
</gene>
<proteinExistence type="predicted"/>
<feature type="compositionally biased region" description="Low complexity" evidence="1">
    <location>
        <begin position="197"/>
        <end position="211"/>
    </location>
</feature>
<reference evidence="3 4" key="1">
    <citation type="journal article" date="2022" name="Int. J. Syst. Evol. Microbiol.">
        <title>&lt;i&gt;Sideroxyarcus emersonii&lt;/i&gt; gen. nov. sp. nov., a neutrophilic, microaerobic iron- and thiosulfate-oxidizing bacterium isolated from iron-rich wetland sediment.</title>
        <authorList>
            <person name="Kato S."/>
            <person name="Itoh T."/>
            <person name="Iino T."/>
            <person name="Ohkuma M."/>
        </authorList>
    </citation>
    <scope>NUCLEOTIDE SEQUENCE [LARGE SCALE GENOMIC DNA]</scope>
    <source>
        <strain evidence="3 4">MIZ01</strain>
    </source>
</reference>
<dbReference type="Pfam" id="PF02120">
    <property type="entry name" value="Flg_hook"/>
    <property type="match status" value="1"/>
</dbReference>
<name>A0AAN1X8M4_9PROT</name>
<feature type="region of interest" description="Disordered" evidence="1">
    <location>
        <begin position="181"/>
        <end position="211"/>
    </location>
</feature>
<dbReference type="Gene3D" id="3.30.750.140">
    <property type="match status" value="1"/>
</dbReference>
<feature type="compositionally biased region" description="Polar residues" evidence="1">
    <location>
        <begin position="181"/>
        <end position="192"/>
    </location>
</feature>
<dbReference type="InterPro" id="IPR021136">
    <property type="entry name" value="Flagellar_hook_control-like_C"/>
</dbReference>